<sequence>MGKDGVTIVSLAMGAGFFKKGADGLKDGIEDTGEKFIKKADNSLEEIIKKLKGAKGLVGKDYEDFLAKHLPDGGPGFSKMGRDFDAFYDNNKIWVEAKSGRYWENIVSTETGFAKFKSDMGHRLQIATENGAKYELFSNTEIPENVKSWLSKKGIKYYETLE</sequence>
<reference evidence="1 2" key="1">
    <citation type="submission" date="2023-07" db="EMBL/GenBank/DDBJ databases">
        <title>Sorghum-associated microbial communities from plants grown in Nebraska, USA.</title>
        <authorList>
            <person name="Schachtman D."/>
        </authorList>
    </citation>
    <scope>NUCLEOTIDE SEQUENCE [LARGE SCALE GENOMIC DNA]</scope>
    <source>
        <strain evidence="1 2">CC351</strain>
    </source>
</reference>
<name>A0ABT9SLS7_9FLAO</name>
<accession>A0ABT9SLS7</accession>
<dbReference type="Proteomes" id="UP001235513">
    <property type="component" value="Unassembled WGS sequence"/>
</dbReference>
<comment type="caution">
    <text evidence="1">The sequence shown here is derived from an EMBL/GenBank/DDBJ whole genome shotgun (WGS) entry which is preliminary data.</text>
</comment>
<protein>
    <recommendedName>
        <fullName evidence="3">Tox-REase-5 domain-containing protein</fullName>
    </recommendedName>
</protein>
<keyword evidence="2" id="KW-1185">Reference proteome</keyword>
<proteinExistence type="predicted"/>
<dbReference type="RefSeq" id="WP_306843635.1">
    <property type="nucleotide sequence ID" value="NZ_JAUSRL010000003.1"/>
</dbReference>
<organism evidence="1 2">
    <name type="scientific">Chryseobacterium lathyri</name>
    <dbReference type="NCBI Taxonomy" id="395933"/>
    <lineage>
        <taxon>Bacteria</taxon>
        <taxon>Pseudomonadati</taxon>
        <taxon>Bacteroidota</taxon>
        <taxon>Flavobacteriia</taxon>
        <taxon>Flavobacteriales</taxon>
        <taxon>Weeksellaceae</taxon>
        <taxon>Chryseobacterium group</taxon>
        <taxon>Chryseobacterium</taxon>
    </lineage>
</organism>
<gene>
    <name evidence="1" type="ORF">J2T04_002267</name>
</gene>
<evidence type="ECO:0000313" key="1">
    <source>
        <dbReference type="EMBL" id="MDP9960383.1"/>
    </source>
</evidence>
<dbReference type="EMBL" id="JAUSRL010000003">
    <property type="protein sequence ID" value="MDP9960383.1"/>
    <property type="molecule type" value="Genomic_DNA"/>
</dbReference>
<evidence type="ECO:0000313" key="2">
    <source>
        <dbReference type="Proteomes" id="UP001235513"/>
    </source>
</evidence>
<evidence type="ECO:0008006" key="3">
    <source>
        <dbReference type="Google" id="ProtNLM"/>
    </source>
</evidence>